<proteinExistence type="predicted"/>
<protein>
    <submittedName>
        <fullName evidence="1">Phage antirepressor</fullName>
    </submittedName>
</protein>
<name>A0A117IC29_MYCCR</name>
<dbReference type="RefSeq" id="WP_062659626.1">
    <property type="nucleotide sequence ID" value="NZ_BCSY01000111.1"/>
</dbReference>
<dbReference type="EMBL" id="BCSY01000111">
    <property type="protein sequence ID" value="GAS98869.1"/>
    <property type="molecule type" value="Genomic_DNA"/>
</dbReference>
<dbReference type="STRING" id="228230.RMCC_5834"/>
<dbReference type="Pfam" id="PF09669">
    <property type="entry name" value="Phage_pRha"/>
    <property type="match status" value="1"/>
</dbReference>
<dbReference type="Proteomes" id="UP000069443">
    <property type="component" value="Unassembled WGS sequence"/>
</dbReference>
<gene>
    <name evidence="1" type="ORF">RMCC_5834</name>
</gene>
<reference evidence="2" key="2">
    <citation type="submission" date="2016-02" db="EMBL/GenBank/DDBJ databases">
        <title>Draft genome sequence of five rapidly growing Mycobacterium species.</title>
        <authorList>
            <person name="Katahira K."/>
            <person name="Gotou Y."/>
            <person name="Iida K."/>
            <person name="Ogura Y."/>
            <person name="Hayashi T."/>
        </authorList>
    </citation>
    <scope>NUCLEOTIDE SEQUENCE [LARGE SCALE GENOMIC DNA]</scope>
    <source>
        <strain evidence="2">JCM15298</strain>
    </source>
</reference>
<dbReference type="OrthoDB" id="4571241at2"/>
<organism evidence="1 2">
    <name type="scientific">Mycolicibacterium canariasense</name>
    <name type="common">Mycobacterium canariasense</name>
    <dbReference type="NCBI Taxonomy" id="228230"/>
    <lineage>
        <taxon>Bacteria</taxon>
        <taxon>Bacillati</taxon>
        <taxon>Actinomycetota</taxon>
        <taxon>Actinomycetes</taxon>
        <taxon>Mycobacteriales</taxon>
        <taxon>Mycobacteriaceae</taxon>
        <taxon>Mycolicibacterium</taxon>
    </lineage>
</organism>
<evidence type="ECO:0000313" key="2">
    <source>
        <dbReference type="Proteomes" id="UP000069443"/>
    </source>
</evidence>
<comment type="caution">
    <text evidence="1">The sequence shown here is derived from an EMBL/GenBank/DDBJ whole genome shotgun (WGS) entry which is preliminary data.</text>
</comment>
<accession>A0A117IC29</accession>
<reference evidence="2" key="1">
    <citation type="journal article" date="2016" name="Genome Announc.">
        <title>Draft Genome Sequences of Five Rapidly Growing Mycobacterium Species, M. thermoresistibile, M. fortuitum subsp. acetamidolyticum, M. canariasense, M. brisbanense, and M. novocastrense.</title>
        <authorList>
            <person name="Katahira K."/>
            <person name="Ogura Y."/>
            <person name="Gotoh Y."/>
            <person name="Hayashi T."/>
        </authorList>
    </citation>
    <scope>NUCLEOTIDE SEQUENCE [LARGE SCALE GENOMIC DNA]</scope>
    <source>
        <strain evidence="2">JCM15298</strain>
    </source>
</reference>
<dbReference type="AlphaFoldDB" id="A0A117IC29"/>
<evidence type="ECO:0000313" key="1">
    <source>
        <dbReference type="EMBL" id="GAS98869.1"/>
    </source>
</evidence>
<sequence length="282" mass="31306">MTNDMTSALSTTELVFMGNDGEPFTTSLVIAEQTGNEHASVIKLIRDNSVDLSEIGTLRFEIAKSGGRPTEYAVLDEPAAALLMTYLRNSPVVKDFKKRLVAGFYAMRQMLAQRAPVASFDLTSVDDIALLAQATTKAVQMYRVEHEQRVALEAQREAERPLVERARTHAAATGSVNRTDFGREVIEWAEEQGIHVLHKQIREFLSKKLHLFVGGNRSDHGHATTDAIRRGLCENRRDTKNGRNVVTGLLTPEGQSYAWERITRYIDANGTLELPRQIGGAA</sequence>
<keyword evidence="2" id="KW-1185">Reference proteome</keyword>
<dbReference type="InterPro" id="IPR014054">
    <property type="entry name" value="Phage_regulatory_Rha"/>
</dbReference>